<name>A0A0A0JHQ8_9MICO</name>
<dbReference type="RefSeq" id="WP_052112377.1">
    <property type="nucleotide sequence ID" value="NZ_AVPK01000013.1"/>
</dbReference>
<comment type="caution">
    <text evidence="3">The sequence shown here is derived from an EMBL/GenBank/DDBJ whole genome shotgun (WGS) entry which is preliminary data.</text>
</comment>
<keyword evidence="4" id="KW-1185">Reference proteome</keyword>
<dbReference type="OrthoDB" id="9829350at2"/>
<evidence type="ECO:0000313" key="3">
    <source>
        <dbReference type="EMBL" id="KGN36284.1"/>
    </source>
</evidence>
<feature type="region of interest" description="Disordered" evidence="1">
    <location>
        <begin position="79"/>
        <end position="158"/>
    </location>
</feature>
<feature type="compositionally biased region" description="Low complexity" evidence="1">
    <location>
        <begin position="80"/>
        <end position="150"/>
    </location>
</feature>
<sequence length="322" mass="33556">MSDHFTNPQGGEDPIADRLRAFGAGASRTTVLPPIEEIHRGGDRRRRTQRVAVGAATLAVGALIGGAVFASQLGQRGDETLLPGTHTPTPTATSPEVTPTVTSSTSPTVTTTPTASATTTGGSTPSSTPSGTPSRGSSPSTPSSNGSPAPHEGTETAVIPESTYVVVPAAWKSSARDTNLEYMGHPEATVHRLCLTDTSPNPADFACDLQIDVGSVLPGAEGNKVWQPGQVAGWSDRSGVTLCPGASASDENYVDTRAVPSKSFTPIGVKTAEKYTYRLTCTSGTKFTVVQYWLPNSHIRVTDYTASSRVDDILGSFFYLGS</sequence>
<evidence type="ECO:0000313" key="4">
    <source>
        <dbReference type="Proteomes" id="UP000030011"/>
    </source>
</evidence>
<protein>
    <submittedName>
        <fullName evidence="3">Uncharacterized protein</fullName>
    </submittedName>
</protein>
<accession>A0A0A0JHQ8</accession>
<gene>
    <name evidence="3" type="ORF">N803_05025</name>
</gene>
<evidence type="ECO:0000256" key="1">
    <source>
        <dbReference type="SAM" id="MobiDB-lite"/>
    </source>
</evidence>
<organism evidence="3 4">
    <name type="scientific">Knoellia subterranea KCTC 19937</name>
    <dbReference type="NCBI Taxonomy" id="1385521"/>
    <lineage>
        <taxon>Bacteria</taxon>
        <taxon>Bacillati</taxon>
        <taxon>Actinomycetota</taxon>
        <taxon>Actinomycetes</taxon>
        <taxon>Micrococcales</taxon>
        <taxon>Intrasporangiaceae</taxon>
        <taxon>Knoellia</taxon>
    </lineage>
</organism>
<feature type="transmembrane region" description="Helical" evidence="2">
    <location>
        <begin position="51"/>
        <end position="70"/>
    </location>
</feature>
<reference evidence="3 4" key="1">
    <citation type="submission" date="2013-08" db="EMBL/GenBank/DDBJ databases">
        <title>The genome sequence of Knoellia subterranea.</title>
        <authorList>
            <person name="Zhu W."/>
            <person name="Wang G."/>
        </authorList>
    </citation>
    <scope>NUCLEOTIDE SEQUENCE [LARGE SCALE GENOMIC DNA]</scope>
    <source>
        <strain evidence="3 4">KCTC 19937</strain>
    </source>
</reference>
<dbReference type="EMBL" id="AVPK01000013">
    <property type="protein sequence ID" value="KGN36284.1"/>
    <property type="molecule type" value="Genomic_DNA"/>
</dbReference>
<evidence type="ECO:0000256" key="2">
    <source>
        <dbReference type="SAM" id="Phobius"/>
    </source>
</evidence>
<keyword evidence="2" id="KW-1133">Transmembrane helix</keyword>
<dbReference type="Proteomes" id="UP000030011">
    <property type="component" value="Unassembled WGS sequence"/>
</dbReference>
<keyword evidence="2" id="KW-0472">Membrane</keyword>
<proteinExistence type="predicted"/>
<dbReference type="AlphaFoldDB" id="A0A0A0JHQ8"/>
<keyword evidence="2" id="KW-0812">Transmembrane</keyword>